<dbReference type="PANTHER" id="PTHR10073:SF47">
    <property type="entry name" value="DNA MISMATCH REPAIR PROTEIN MLH3"/>
    <property type="match status" value="1"/>
</dbReference>
<feature type="region of interest" description="Disordered" evidence="2">
    <location>
        <begin position="445"/>
        <end position="590"/>
    </location>
</feature>
<dbReference type="GeneID" id="19172529"/>
<dbReference type="InterPro" id="IPR038973">
    <property type="entry name" value="MutL/Mlh/Pms-like"/>
</dbReference>
<protein>
    <recommendedName>
        <fullName evidence="3">MutL C-terminal dimerisation domain-containing protein</fullName>
    </recommendedName>
</protein>
<dbReference type="OrthoDB" id="429932at2759"/>
<reference evidence="4 5" key="1">
    <citation type="submission" date="2013-03" db="EMBL/GenBank/DDBJ databases">
        <title>The Genome Sequence of Capronia epimyces CBS 606.96.</title>
        <authorList>
            <consortium name="The Broad Institute Genomics Platform"/>
            <person name="Cuomo C."/>
            <person name="de Hoog S."/>
            <person name="Gorbushina A."/>
            <person name="Walker B."/>
            <person name="Young S.K."/>
            <person name="Zeng Q."/>
            <person name="Gargeya S."/>
            <person name="Fitzgerald M."/>
            <person name="Haas B."/>
            <person name="Abouelleil A."/>
            <person name="Allen A.W."/>
            <person name="Alvarado L."/>
            <person name="Arachchi H.M."/>
            <person name="Berlin A.M."/>
            <person name="Chapman S.B."/>
            <person name="Gainer-Dewar J."/>
            <person name="Goldberg J."/>
            <person name="Griggs A."/>
            <person name="Gujja S."/>
            <person name="Hansen M."/>
            <person name="Howarth C."/>
            <person name="Imamovic A."/>
            <person name="Ireland A."/>
            <person name="Larimer J."/>
            <person name="McCowan C."/>
            <person name="Murphy C."/>
            <person name="Pearson M."/>
            <person name="Poon T.W."/>
            <person name="Priest M."/>
            <person name="Roberts A."/>
            <person name="Saif S."/>
            <person name="Shea T."/>
            <person name="Sisk P."/>
            <person name="Sykes S."/>
            <person name="Wortman J."/>
            <person name="Nusbaum C."/>
            <person name="Birren B."/>
        </authorList>
    </citation>
    <scope>NUCLEOTIDE SEQUENCE [LARGE SCALE GENOMIC DNA]</scope>
    <source>
        <strain evidence="4 5">CBS 606.96</strain>
    </source>
</reference>
<dbReference type="SMART" id="SM00853">
    <property type="entry name" value="MutL_C"/>
    <property type="match status" value="1"/>
</dbReference>
<dbReference type="InterPro" id="IPR042121">
    <property type="entry name" value="MutL_C_regsub"/>
</dbReference>
<dbReference type="InterPro" id="IPR036890">
    <property type="entry name" value="HATPase_C_sf"/>
</dbReference>
<sequence length="903" mass="99275">MAEYSPSIALLPENVRLRIASSQQITSHEDVIKGLVENALDASARSIAVEVDFAKGYFSVRDDGIGIGGAEFTEAGRLARPHCTSKLNPPHPTFGRYGRFLSSLSYLSLLSITSRQQSELRANRLILHRGEVISRQLELGREDAEIVEHGTTVVVHNLFGDVPVRSRHTLQRYSSPVEIGKGFDQIKRRLVGYVLAQSGSFDLRLCLTNGRRQYTHVKPREAKNGQVTVDATVSTLFQAWLLSSPDSTSWRPASIRSSEFFIHAVFSLEPCPCRDIQYISVGQFPVTNAPGNMALFDAINQTFQHSSFGAVVRDGNFRSHVPGPSSDINRTREVIGNGKGIDRWPMFYIRVDVMSENLQALMNLDEAPAEICPTISRLVTALEVLVSSFLESHGFERYSTRFRSGTSQTSAVRTGRFRGQEPLLRSASQRTQIASQAHQLNNWHRVKSGRHSSDKPLNCGPDMFKGTTKPQTPTSSNGEVQLSVDGVGEDPADLEKLDCTGTENPNEASARLWTNPRNGRIVPLHPRTGAVMPSRSGKIGPPDKPSPSDTCSDHSGHVGGRSKPAQAGGGVSAAVQLPPQLSKYSTTRSFRRTEPPIRAFAWTQQSMTANGKHGESEECVLSNASNGQVTKDSLACSTIIRQVDRKFVLAILPATGDRSNTSHGKELVVLVDQHAADERIRLEDLYRELCHRKRCNLDKPVVFEVGDDEAKLFEERREYFERWCFTYVVVRNHRSIQPAAKLNKGPSCMISVTTLPTLVAARCQAEPHVLVDLLRDEVWSKQASSSRSLWRDVRNEAAHGGCQWVAEIAGCPTGVLEMLKSRSCRTAIMFNDDLDLAECGQLVHRLARCAFPFQCAHGRPTVTVLGALGGLDDDPGSGLGGMEPWCGDEVGFGAGWKTWTAGG</sequence>
<evidence type="ECO:0000259" key="3">
    <source>
        <dbReference type="SMART" id="SM00853"/>
    </source>
</evidence>
<proteinExistence type="inferred from homology"/>
<feature type="domain" description="MutL C-terminal dimerisation" evidence="3">
    <location>
        <begin position="639"/>
        <end position="834"/>
    </location>
</feature>
<evidence type="ECO:0000256" key="1">
    <source>
        <dbReference type="ARBA" id="ARBA00006082"/>
    </source>
</evidence>
<dbReference type="InterPro" id="IPR014790">
    <property type="entry name" value="MutL_C"/>
</dbReference>
<name>W9XPQ7_9EURO</name>
<gene>
    <name evidence="4" type="ORF">A1O3_08441</name>
</gene>
<dbReference type="Pfam" id="PF08676">
    <property type="entry name" value="MutL_C"/>
    <property type="match status" value="1"/>
</dbReference>
<dbReference type="GO" id="GO:0032300">
    <property type="term" value="C:mismatch repair complex"/>
    <property type="evidence" value="ECO:0007669"/>
    <property type="project" value="InterPro"/>
</dbReference>
<dbReference type="GO" id="GO:0140664">
    <property type="term" value="F:ATP-dependent DNA damage sensor activity"/>
    <property type="evidence" value="ECO:0007669"/>
    <property type="project" value="InterPro"/>
</dbReference>
<dbReference type="HOGENOM" id="CLU_005415_0_0_1"/>
<dbReference type="SUPFAM" id="SSF118116">
    <property type="entry name" value="DNA mismatch repair protein MutL"/>
    <property type="match status" value="2"/>
</dbReference>
<dbReference type="eggNOG" id="KOG1977">
    <property type="taxonomic scope" value="Eukaryota"/>
</dbReference>
<dbReference type="GO" id="GO:0006298">
    <property type="term" value="P:mismatch repair"/>
    <property type="evidence" value="ECO:0007669"/>
    <property type="project" value="InterPro"/>
</dbReference>
<dbReference type="PANTHER" id="PTHR10073">
    <property type="entry name" value="DNA MISMATCH REPAIR PROTEIN MLH, PMS, MUTL"/>
    <property type="match status" value="1"/>
</dbReference>
<dbReference type="Gene3D" id="3.30.565.10">
    <property type="entry name" value="Histidine kinase-like ATPase, C-terminal domain"/>
    <property type="match status" value="1"/>
</dbReference>
<dbReference type="Proteomes" id="UP000019478">
    <property type="component" value="Unassembled WGS sequence"/>
</dbReference>
<comment type="caution">
    <text evidence="4">The sequence shown here is derived from an EMBL/GenBank/DDBJ whole genome shotgun (WGS) entry which is preliminary data.</text>
</comment>
<dbReference type="GO" id="GO:0016887">
    <property type="term" value="F:ATP hydrolysis activity"/>
    <property type="evidence" value="ECO:0007669"/>
    <property type="project" value="InterPro"/>
</dbReference>
<feature type="compositionally biased region" description="Polar residues" evidence="2">
    <location>
        <begin position="468"/>
        <end position="480"/>
    </location>
</feature>
<dbReference type="Gene3D" id="3.30.1540.20">
    <property type="entry name" value="MutL, C-terminal domain, dimerisation subdomain"/>
    <property type="match status" value="1"/>
</dbReference>
<dbReference type="InterPro" id="IPR037198">
    <property type="entry name" value="MutL_C_sf"/>
</dbReference>
<dbReference type="AlphaFoldDB" id="W9XPQ7"/>
<dbReference type="SUPFAM" id="SSF55874">
    <property type="entry name" value="ATPase domain of HSP90 chaperone/DNA topoisomerase II/histidine kinase"/>
    <property type="match status" value="1"/>
</dbReference>
<dbReference type="eggNOG" id="KOG1978">
    <property type="taxonomic scope" value="Eukaryota"/>
</dbReference>
<evidence type="ECO:0000313" key="4">
    <source>
        <dbReference type="EMBL" id="EXJ78941.1"/>
    </source>
</evidence>
<dbReference type="STRING" id="1182542.W9XPQ7"/>
<dbReference type="EMBL" id="AMGY01000008">
    <property type="protein sequence ID" value="EXJ78941.1"/>
    <property type="molecule type" value="Genomic_DNA"/>
</dbReference>
<dbReference type="GO" id="GO:0005524">
    <property type="term" value="F:ATP binding"/>
    <property type="evidence" value="ECO:0007669"/>
    <property type="project" value="InterPro"/>
</dbReference>
<dbReference type="RefSeq" id="XP_007736729.1">
    <property type="nucleotide sequence ID" value="XM_007738539.1"/>
</dbReference>
<comment type="similarity">
    <text evidence="1">Belongs to the DNA mismatch repair MutL/HexB family.</text>
</comment>
<accession>W9XPQ7</accession>
<evidence type="ECO:0000313" key="5">
    <source>
        <dbReference type="Proteomes" id="UP000019478"/>
    </source>
</evidence>
<keyword evidence="5" id="KW-1185">Reference proteome</keyword>
<evidence type="ECO:0000256" key="2">
    <source>
        <dbReference type="SAM" id="MobiDB-lite"/>
    </source>
</evidence>
<dbReference type="Pfam" id="PF13589">
    <property type="entry name" value="HATPase_c_3"/>
    <property type="match status" value="1"/>
</dbReference>
<dbReference type="InterPro" id="IPR042120">
    <property type="entry name" value="MutL_C_dimsub"/>
</dbReference>
<dbReference type="Gene3D" id="3.30.1370.100">
    <property type="entry name" value="MutL, C-terminal domain, regulatory subdomain"/>
    <property type="match status" value="1"/>
</dbReference>
<organism evidence="4 5">
    <name type="scientific">Capronia epimyces CBS 606.96</name>
    <dbReference type="NCBI Taxonomy" id="1182542"/>
    <lineage>
        <taxon>Eukaryota</taxon>
        <taxon>Fungi</taxon>
        <taxon>Dikarya</taxon>
        <taxon>Ascomycota</taxon>
        <taxon>Pezizomycotina</taxon>
        <taxon>Eurotiomycetes</taxon>
        <taxon>Chaetothyriomycetidae</taxon>
        <taxon>Chaetothyriales</taxon>
        <taxon>Herpotrichiellaceae</taxon>
        <taxon>Capronia</taxon>
    </lineage>
</organism>